<dbReference type="Pfam" id="PF13472">
    <property type="entry name" value="Lipase_GDSL_2"/>
    <property type="match status" value="1"/>
</dbReference>
<keyword evidence="3" id="KW-1185">Reference proteome</keyword>
<gene>
    <name evidence="2" type="ORF">CTEN210_10189</name>
</gene>
<name>A0AAD3CXA7_9STRA</name>
<dbReference type="InterPro" id="IPR045136">
    <property type="entry name" value="Iah1-like"/>
</dbReference>
<organism evidence="2 3">
    <name type="scientific">Chaetoceros tenuissimus</name>
    <dbReference type="NCBI Taxonomy" id="426638"/>
    <lineage>
        <taxon>Eukaryota</taxon>
        <taxon>Sar</taxon>
        <taxon>Stramenopiles</taxon>
        <taxon>Ochrophyta</taxon>
        <taxon>Bacillariophyta</taxon>
        <taxon>Coscinodiscophyceae</taxon>
        <taxon>Chaetocerotophycidae</taxon>
        <taxon>Chaetocerotales</taxon>
        <taxon>Chaetocerotaceae</taxon>
        <taxon>Chaetoceros</taxon>
    </lineage>
</organism>
<dbReference type="Gene3D" id="3.40.50.1110">
    <property type="entry name" value="SGNH hydrolase"/>
    <property type="match status" value="1"/>
</dbReference>
<dbReference type="PANTHER" id="PTHR14209">
    <property type="entry name" value="ISOAMYL ACETATE-HYDROLYZING ESTERASE 1"/>
    <property type="match status" value="1"/>
</dbReference>
<dbReference type="SUPFAM" id="SSF52266">
    <property type="entry name" value="SGNH hydrolase"/>
    <property type="match status" value="1"/>
</dbReference>
<comment type="caution">
    <text evidence="2">The sequence shown here is derived from an EMBL/GenBank/DDBJ whole genome shotgun (WGS) entry which is preliminary data.</text>
</comment>
<accession>A0AAD3CXA7</accession>
<evidence type="ECO:0000313" key="2">
    <source>
        <dbReference type="EMBL" id="GFH53713.1"/>
    </source>
</evidence>
<dbReference type="PANTHER" id="PTHR14209:SF19">
    <property type="entry name" value="ISOAMYL ACETATE-HYDROLYZING ESTERASE 1 HOMOLOG"/>
    <property type="match status" value="1"/>
</dbReference>
<dbReference type="InterPro" id="IPR036514">
    <property type="entry name" value="SGNH_hydro_sf"/>
</dbReference>
<dbReference type="Proteomes" id="UP001054902">
    <property type="component" value="Unassembled WGS sequence"/>
</dbReference>
<evidence type="ECO:0000313" key="3">
    <source>
        <dbReference type="Proteomes" id="UP001054902"/>
    </source>
</evidence>
<dbReference type="AlphaFoldDB" id="A0AAD3CXA7"/>
<reference evidence="2 3" key="1">
    <citation type="journal article" date="2021" name="Sci. Rep.">
        <title>The genome of the diatom Chaetoceros tenuissimus carries an ancient integrated fragment of an extant virus.</title>
        <authorList>
            <person name="Hongo Y."/>
            <person name="Kimura K."/>
            <person name="Takaki Y."/>
            <person name="Yoshida Y."/>
            <person name="Baba S."/>
            <person name="Kobayashi G."/>
            <person name="Nagasaki K."/>
            <person name="Hano T."/>
            <person name="Tomaru Y."/>
        </authorList>
    </citation>
    <scope>NUCLEOTIDE SEQUENCE [LARGE SCALE GENOMIC DNA]</scope>
    <source>
        <strain evidence="2 3">NIES-3715</strain>
    </source>
</reference>
<sequence length="256" mass="28628">MGRLSLSFRVRPSILLFGDSITEYGFGIEEVRFGWASLLSSLYSRRADVLNRGFSGYNTKHAIDVLPSVLGHVNKDDTVRPPFLFCTVFFGANDCSLPTARQYLDIESYDSNVRKIVSEIQSHGRTNTNEKLPIVLITPPPVAAKAWDHYCTVIAPRPLSPRSNENAKKYGERVINIAKEMDCAVVNAFDLLGGDEGEEKFGKYMTDGLHLNEEGNTILYQGLVDVIGKKYPHLLPKQDGMKEGVPLEEKLWSELC</sequence>
<dbReference type="EMBL" id="BLLK01000047">
    <property type="protein sequence ID" value="GFH53713.1"/>
    <property type="molecule type" value="Genomic_DNA"/>
</dbReference>
<proteinExistence type="predicted"/>
<protein>
    <recommendedName>
        <fullName evidence="1">SGNH hydrolase-type esterase domain-containing protein</fullName>
    </recommendedName>
</protein>
<feature type="domain" description="SGNH hydrolase-type esterase" evidence="1">
    <location>
        <begin position="16"/>
        <end position="217"/>
    </location>
</feature>
<dbReference type="CDD" id="cd01838">
    <property type="entry name" value="Isoamyl_acetate_hydrolase_like"/>
    <property type="match status" value="1"/>
</dbReference>
<evidence type="ECO:0000259" key="1">
    <source>
        <dbReference type="Pfam" id="PF13472"/>
    </source>
</evidence>
<dbReference type="InterPro" id="IPR013830">
    <property type="entry name" value="SGNH_hydro"/>
</dbReference>